<name>A0A975DA56_9SPHN</name>
<dbReference type="AlphaFoldDB" id="A0A975DA56"/>
<dbReference type="GO" id="GO:0000976">
    <property type="term" value="F:transcription cis-regulatory region binding"/>
    <property type="evidence" value="ECO:0007669"/>
    <property type="project" value="TreeGrafter"/>
</dbReference>
<dbReference type="InterPro" id="IPR036271">
    <property type="entry name" value="Tet_transcr_reg_TetR-rel_C_sf"/>
</dbReference>
<dbReference type="SUPFAM" id="SSF48498">
    <property type="entry name" value="Tetracyclin repressor-like, C-terminal domain"/>
    <property type="match status" value="1"/>
</dbReference>
<comment type="function">
    <text evidence="1">TetR is the repressor of the tetracycline resistance element; its N-terminal region forms a helix-turn-helix structure and binds DNA. Binding of tetracycline to TetR reduces the repressor affinity for the tetracycline resistance gene (tetA) promoter operator sites.</text>
</comment>
<dbReference type="Gene3D" id="1.10.357.10">
    <property type="entry name" value="Tetracycline Repressor, domain 2"/>
    <property type="match status" value="1"/>
</dbReference>
<dbReference type="RefSeq" id="WP_208634690.1">
    <property type="nucleotide sequence ID" value="NZ_CP059321.1"/>
</dbReference>
<dbReference type="PROSITE" id="PS50977">
    <property type="entry name" value="HTH_TETR_2"/>
    <property type="match status" value="1"/>
</dbReference>
<evidence type="ECO:0000256" key="6">
    <source>
        <dbReference type="PROSITE-ProRule" id="PRU00335"/>
    </source>
</evidence>
<gene>
    <name evidence="8" type="ORF">HRJ34_28560</name>
</gene>
<dbReference type="GO" id="GO:0046677">
    <property type="term" value="P:response to antibiotic"/>
    <property type="evidence" value="ECO:0007669"/>
    <property type="project" value="InterPro"/>
</dbReference>
<dbReference type="PANTHER" id="PTHR30055">
    <property type="entry name" value="HTH-TYPE TRANSCRIPTIONAL REGULATOR RUTR"/>
    <property type="match status" value="1"/>
</dbReference>
<accession>A0A975DA56</accession>
<proteinExistence type="predicted"/>
<evidence type="ECO:0000259" key="7">
    <source>
        <dbReference type="PROSITE" id="PS50977"/>
    </source>
</evidence>
<dbReference type="PANTHER" id="PTHR30055:SF151">
    <property type="entry name" value="TRANSCRIPTIONAL REGULATORY PROTEIN"/>
    <property type="match status" value="1"/>
</dbReference>
<reference evidence="8" key="2">
    <citation type="submission" date="2021-04" db="EMBL/GenBank/DDBJ databases">
        <title>Isolation and genomic analysis of the ibuprofen-degrading bacterium Sphingomonas strain MPO218.</title>
        <authorList>
            <person name="Aulestia M."/>
            <person name="Flores A."/>
            <person name="Mangas E.L."/>
            <person name="Perez-Pulido A.J."/>
            <person name="Santero E."/>
            <person name="Camacho E.M."/>
        </authorList>
    </citation>
    <scope>NUCLEOTIDE SEQUENCE</scope>
    <source>
        <strain evidence="8">MPO218</strain>
        <plasmid evidence="8">pUPO218</plasmid>
    </source>
</reference>
<keyword evidence="5" id="KW-0804">Transcription</keyword>
<dbReference type="Proteomes" id="UP000664914">
    <property type="component" value="Plasmid pUPO218"/>
</dbReference>
<keyword evidence="2" id="KW-0678">Repressor</keyword>
<keyword evidence="8" id="KW-0614">Plasmid</keyword>
<evidence type="ECO:0000313" key="8">
    <source>
        <dbReference type="EMBL" id="QTH25001.1"/>
    </source>
</evidence>
<dbReference type="Pfam" id="PF00440">
    <property type="entry name" value="TetR_N"/>
    <property type="match status" value="1"/>
</dbReference>
<dbReference type="EMBL" id="CP059321">
    <property type="protein sequence ID" value="QTH25001.1"/>
    <property type="molecule type" value="Genomic_DNA"/>
</dbReference>
<protein>
    <submittedName>
        <fullName evidence="8">TetR family transcriptional regulator</fullName>
    </submittedName>
</protein>
<feature type="DNA-binding region" description="H-T-H motif" evidence="6">
    <location>
        <begin position="43"/>
        <end position="62"/>
    </location>
</feature>
<dbReference type="InterPro" id="IPR004111">
    <property type="entry name" value="Repressor_TetR_C"/>
</dbReference>
<evidence type="ECO:0000256" key="4">
    <source>
        <dbReference type="ARBA" id="ARBA00023125"/>
    </source>
</evidence>
<sequence length="221" mass="24878">MAGKASTSARTDKIPAKDDALSEERIVSVARHLMETIGLEQVTMRRVAAELDVTAMALYHHVSDKQALIALVADGVMNVVPEQDYDGTPWYEILRRGFLTVHHEIARYPGLGLYISNTNALYPSGFRLMKKTIRLLMDAGFDEHEAIEVNYLLLTYQGGYFLMEQIGQRTADTRQDRKEVVIRPDIQTRGGMNSYDAFVRGLDVIITGFRAQLAAKQVMIR</sequence>
<dbReference type="GO" id="GO:0003700">
    <property type="term" value="F:DNA-binding transcription factor activity"/>
    <property type="evidence" value="ECO:0007669"/>
    <property type="project" value="TreeGrafter"/>
</dbReference>
<dbReference type="PRINTS" id="PR00400">
    <property type="entry name" value="TETREPRESSOR"/>
</dbReference>
<evidence type="ECO:0000256" key="3">
    <source>
        <dbReference type="ARBA" id="ARBA00023015"/>
    </source>
</evidence>
<dbReference type="GO" id="GO:0045892">
    <property type="term" value="P:negative regulation of DNA-templated transcription"/>
    <property type="evidence" value="ECO:0007669"/>
    <property type="project" value="InterPro"/>
</dbReference>
<keyword evidence="3" id="KW-0805">Transcription regulation</keyword>
<dbReference type="InterPro" id="IPR001647">
    <property type="entry name" value="HTH_TetR"/>
</dbReference>
<dbReference type="SUPFAM" id="SSF46689">
    <property type="entry name" value="Homeodomain-like"/>
    <property type="match status" value="1"/>
</dbReference>
<dbReference type="Pfam" id="PF02909">
    <property type="entry name" value="TetR_C_1"/>
    <property type="match status" value="1"/>
</dbReference>
<reference evidence="8" key="1">
    <citation type="submission" date="2020-07" db="EMBL/GenBank/DDBJ databases">
        <authorList>
            <person name="Camacho E."/>
        </authorList>
    </citation>
    <scope>NUCLEOTIDE SEQUENCE</scope>
    <source>
        <strain evidence="8">MPO218</strain>
        <plasmid evidence="8">pUPO218</plasmid>
    </source>
</reference>
<organism evidence="8 9">
    <name type="scientific">Rhizorhabdus wittichii</name>
    <dbReference type="NCBI Taxonomy" id="160791"/>
    <lineage>
        <taxon>Bacteria</taxon>
        <taxon>Pseudomonadati</taxon>
        <taxon>Pseudomonadota</taxon>
        <taxon>Alphaproteobacteria</taxon>
        <taxon>Sphingomonadales</taxon>
        <taxon>Sphingomonadaceae</taxon>
        <taxon>Rhizorhabdus</taxon>
    </lineage>
</organism>
<geneLocation type="plasmid" evidence="8 9">
    <name>pUPO218</name>
</geneLocation>
<dbReference type="InterPro" id="IPR009057">
    <property type="entry name" value="Homeodomain-like_sf"/>
</dbReference>
<evidence type="ECO:0000256" key="1">
    <source>
        <dbReference type="ARBA" id="ARBA00002856"/>
    </source>
</evidence>
<evidence type="ECO:0000256" key="5">
    <source>
        <dbReference type="ARBA" id="ARBA00023163"/>
    </source>
</evidence>
<dbReference type="InterPro" id="IPR050109">
    <property type="entry name" value="HTH-type_TetR-like_transc_reg"/>
</dbReference>
<keyword evidence="4 6" id="KW-0238">DNA-binding</keyword>
<evidence type="ECO:0000313" key="9">
    <source>
        <dbReference type="Proteomes" id="UP000664914"/>
    </source>
</evidence>
<evidence type="ECO:0000256" key="2">
    <source>
        <dbReference type="ARBA" id="ARBA00022491"/>
    </source>
</evidence>
<dbReference type="InterPro" id="IPR003012">
    <property type="entry name" value="Tet_transcr_reg_TetR"/>
</dbReference>
<feature type="domain" description="HTH tetR-type" evidence="7">
    <location>
        <begin position="20"/>
        <end position="80"/>
    </location>
</feature>